<accession>A0AAD8F597</accession>
<protein>
    <submittedName>
        <fullName evidence="1">Uncharacterized protein</fullName>
    </submittedName>
</protein>
<sequence>VCTNETANPSARCRPGGYQIYPGLCEVCCNTSECVNSVVHNVEPTQPPNHNIRCMSCNGSECNNSLNLTMCNSGYCAQNVVYSGTTVLGTEKGCSDRQVCERMWKSLNETTRLKCLLALNPPPNYILQHSTDLKCYFCCDSDLCNAPSLITPVQFNV</sequence>
<organism evidence="1 2">
    <name type="scientific">Biomphalaria pfeifferi</name>
    <name type="common">Bloodfluke planorb</name>
    <name type="synonym">Freshwater snail</name>
    <dbReference type="NCBI Taxonomy" id="112525"/>
    <lineage>
        <taxon>Eukaryota</taxon>
        <taxon>Metazoa</taxon>
        <taxon>Spiralia</taxon>
        <taxon>Lophotrochozoa</taxon>
        <taxon>Mollusca</taxon>
        <taxon>Gastropoda</taxon>
        <taxon>Heterobranchia</taxon>
        <taxon>Euthyneura</taxon>
        <taxon>Panpulmonata</taxon>
        <taxon>Hygrophila</taxon>
        <taxon>Lymnaeoidea</taxon>
        <taxon>Planorbidae</taxon>
        <taxon>Biomphalaria</taxon>
    </lineage>
</organism>
<dbReference type="AlphaFoldDB" id="A0AAD8F597"/>
<dbReference type="EMBL" id="JASAOG010000110">
    <property type="protein sequence ID" value="KAK0050841.1"/>
    <property type="molecule type" value="Genomic_DNA"/>
</dbReference>
<dbReference type="Proteomes" id="UP001233172">
    <property type="component" value="Unassembled WGS sequence"/>
</dbReference>
<keyword evidence="2" id="KW-1185">Reference proteome</keyword>
<feature type="non-terminal residue" evidence="1">
    <location>
        <position position="157"/>
    </location>
</feature>
<reference evidence="1" key="2">
    <citation type="submission" date="2023-04" db="EMBL/GenBank/DDBJ databases">
        <authorList>
            <person name="Bu L."/>
            <person name="Lu L."/>
            <person name="Laidemitt M.R."/>
            <person name="Zhang S.M."/>
            <person name="Mutuku M."/>
            <person name="Mkoji G."/>
            <person name="Steinauer M."/>
            <person name="Loker E.S."/>
        </authorList>
    </citation>
    <scope>NUCLEOTIDE SEQUENCE</scope>
    <source>
        <strain evidence="1">KasaAsao</strain>
        <tissue evidence="1">Whole Snail</tissue>
    </source>
</reference>
<evidence type="ECO:0000313" key="1">
    <source>
        <dbReference type="EMBL" id="KAK0050841.1"/>
    </source>
</evidence>
<reference evidence="1" key="1">
    <citation type="journal article" date="2023" name="PLoS Negl. Trop. Dis.">
        <title>A genome sequence for Biomphalaria pfeifferi, the major vector snail for the human-infecting parasite Schistosoma mansoni.</title>
        <authorList>
            <person name="Bu L."/>
            <person name="Lu L."/>
            <person name="Laidemitt M.R."/>
            <person name="Zhang S.M."/>
            <person name="Mutuku M."/>
            <person name="Mkoji G."/>
            <person name="Steinauer M."/>
            <person name="Loker E.S."/>
        </authorList>
    </citation>
    <scope>NUCLEOTIDE SEQUENCE</scope>
    <source>
        <strain evidence="1">KasaAsao</strain>
    </source>
</reference>
<gene>
    <name evidence="1" type="ORF">Bpfe_019762</name>
</gene>
<evidence type="ECO:0000313" key="2">
    <source>
        <dbReference type="Proteomes" id="UP001233172"/>
    </source>
</evidence>
<comment type="caution">
    <text evidence="1">The sequence shown here is derived from an EMBL/GenBank/DDBJ whole genome shotgun (WGS) entry which is preliminary data.</text>
</comment>
<name>A0AAD8F597_BIOPF</name>
<proteinExistence type="predicted"/>